<comment type="caution">
    <text evidence="2">The sequence shown here is derived from an EMBL/GenBank/DDBJ whole genome shotgun (WGS) entry which is preliminary data.</text>
</comment>
<protein>
    <submittedName>
        <fullName evidence="2">Sulfatase-like hydrolase/transferase</fullName>
    </submittedName>
</protein>
<dbReference type="Gene3D" id="3.40.720.10">
    <property type="entry name" value="Alkaline Phosphatase, subunit A"/>
    <property type="match status" value="1"/>
</dbReference>
<dbReference type="InterPro" id="IPR017850">
    <property type="entry name" value="Alkaline_phosphatase_core_sf"/>
</dbReference>
<reference evidence="2 3" key="1">
    <citation type="journal article" date="2019" name="Int. J. Syst. Evol. Microbiol.">
        <title>The Global Catalogue of Microorganisms (GCM) 10K type strain sequencing project: providing services to taxonomists for standard genome sequencing and annotation.</title>
        <authorList>
            <consortium name="The Broad Institute Genomics Platform"/>
            <consortium name="The Broad Institute Genome Sequencing Center for Infectious Disease"/>
            <person name="Wu L."/>
            <person name="Ma J."/>
        </authorList>
    </citation>
    <scope>NUCLEOTIDE SEQUENCE [LARGE SCALE GENOMIC DNA]</scope>
    <source>
        <strain evidence="2 3">RDMS1</strain>
    </source>
</reference>
<dbReference type="RefSeq" id="WP_390205343.1">
    <property type="nucleotide sequence ID" value="NZ_JBHTAX010000001.1"/>
</dbReference>
<sequence length="136" mass="16073">MNVLFVSIDSLRRDFLDTYQDDPWCIEYEVDTTNLDRFAERATVFNTHYAGSLPCMPARREWLTGTQEFLWRPWGPIEPFDTTLPEALRHADVMTKLITDHFHYFQHGSGGYFEDFNGFEFIRGHENDTWKTAPRS</sequence>
<feature type="domain" description="Sulfatase N-terminal" evidence="1">
    <location>
        <begin position="2"/>
        <end position="125"/>
    </location>
</feature>
<evidence type="ECO:0000259" key="1">
    <source>
        <dbReference type="Pfam" id="PF00884"/>
    </source>
</evidence>
<accession>A0ABD5YPZ2</accession>
<name>A0ABD5YPZ2_9EURY</name>
<dbReference type="Pfam" id="PF00884">
    <property type="entry name" value="Sulfatase"/>
    <property type="match status" value="1"/>
</dbReference>
<dbReference type="Proteomes" id="UP001596417">
    <property type="component" value="Unassembled WGS sequence"/>
</dbReference>
<evidence type="ECO:0000313" key="3">
    <source>
        <dbReference type="Proteomes" id="UP001596417"/>
    </source>
</evidence>
<organism evidence="2 3">
    <name type="scientific">Halocatena marina</name>
    <dbReference type="NCBI Taxonomy" id="2934937"/>
    <lineage>
        <taxon>Archaea</taxon>
        <taxon>Methanobacteriati</taxon>
        <taxon>Methanobacteriota</taxon>
        <taxon>Stenosarchaea group</taxon>
        <taxon>Halobacteria</taxon>
        <taxon>Halobacteriales</taxon>
        <taxon>Natronomonadaceae</taxon>
        <taxon>Halocatena</taxon>
    </lineage>
</organism>
<evidence type="ECO:0000313" key="2">
    <source>
        <dbReference type="EMBL" id="MFC7189962.1"/>
    </source>
</evidence>
<dbReference type="InterPro" id="IPR000917">
    <property type="entry name" value="Sulfatase_N"/>
</dbReference>
<keyword evidence="3" id="KW-1185">Reference proteome</keyword>
<dbReference type="EMBL" id="JBHTAX010000001">
    <property type="protein sequence ID" value="MFC7189962.1"/>
    <property type="molecule type" value="Genomic_DNA"/>
</dbReference>
<dbReference type="SUPFAM" id="SSF53649">
    <property type="entry name" value="Alkaline phosphatase-like"/>
    <property type="match status" value="1"/>
</dbReference>
<dbReference type="AlphaFoldDB" id="A0ABD5YPZ2"/>
<gene>
    <name evidence="2" type="ORF">ACFQL7_08895</name>
</gene>
<proteinExistence type="predicted"/>